<comment type="caution">
    <text evidence="8">The sequence shown here is derived from an EMBL/GenBank/DDBJ whole genome shotgun (WGS) entry which is preliminary data.</text>
</comment>
<comment type="catalytic activity">
    <reaction evidence="5 7">
        <text>AMP + ATP = 2 ADP</text>
        <dbReference type="Rhea" id="RHEA:12973"/>
        <dbReference type="ChEBI" id="CHEBI:30616"/>
        <dbReference type="ChEBI" id="CHEBI:456215"/>
        <dbReference type="ChEBI" id="CHEBI:456216"/>
        <dbReference type="EC" id="2.7.4.3"/>
    </reaction>
</comment>
<dbReference type="EMBL" id="JAMYQB010000012">
    <property type="protein sequence ID" value="MER9405542.1"/>
    <property type="molecule type" value="Genomic_DNA"/>
</dbReference>
<comment type="domain">
    <text evidence="5">Consists of three domains, a large central CORE domain and two small peripheral domains, NMPbind and LID, which undergo movements during catalysis. The LID domain closes over the site of phosphoryl transfer upon ATP binding. Assembling and dissambling the active center during each catalytic cycle provides an effective means to prevent ATP hydrolysis.</text>
</comment>
<comment type="similarity">
    <text evidence="5 6">Belongs to the adenylate kinase family.</text>
</comment>
<dbReference type="Pfam" id="PF00406">
    <property type="entry name" value="ADK"/>
    <property type="match status" value="1"/>
</dbReference>
<keyword evidence="2 5" id="KW-0545">Nucleotide biosynthesis</keyword>
<dbReference type="EC" id="2.7.4.3" evidence="5 7"/>
<feature type="region of interest" description="NMP" evidence="5">
    <location>
        <begin position="30"/>
        <end position="59"/>
    </location>
</feature>
<dbReference type="PANTHER" id="PTHR23359">
    <property type="entry name" value="NUCLEOTIDE KINASE"/>
    <property type="match status" value="1"/>
</dbReference>
<dbReference type="NCBIfam" id="NF001381">
    <property type="entry name" value="PRK00279.1-3"/>
    <property type="match status" value="1"/>
</dbReference>
<evidence type="ECO:0000313" key="9">
    <source>
        <dbReference type="Proteomes" id="UP001433071"/>
    </source>
</evidence>
<comment type="subcellular location">
    <subcellularLocation>
        <location evidence="5 7">Cytoplasm</location>
    </subcellularLocation>
</comment>
<comment type="caution">
    <text evidence="5">Lacks conserved residue(s) required for the propagation of feature annotation.</text>
</comment>
<proteinExistence type="inferred from homology"/>
<dbReference type="InterPro" id="IPR027417">
    <property type="entry name" value="P-loop_NTPase"/>
</dbReference>
<feature type="binding site" evidence="5">
    <location>
        <position position="36"/>
    </location>
    <ligand>
        <name>AMP</name>
        <dbReference type="ChEBI" id="CHEBI:456215"/>
    </ligand>
</feature>
<dbReference type="GO" id="GO:0004017">
    <property type="term" value="F:AMP kinase activity"/>
    <property type="evidence" value="ECO:0007669"/>
    <property type="project" value="UniProtKB-EC"/>
</dbReference>
<accession>A0ABV1Z0N5</accession>
<keyword evidence="4 5" id="KW-0418">Kinase</keyword>
<dbReference type="PROSITE" id="PS00113">
    <property type="entry name" value="ADENYLATE_KINASE"/>
    <property type="match status" value="1"/>
</dbReference>
<dbReference type="RefSeq" id="WP_112562351.1">
    <property type="nucleotide sequence ID" value="NZ_JAMYQB010000012.1"/>
</dbReference>
<dbReference type="NCBIfam" id="NF011105">
    <property type="entry name" value="PRK14532.1"/>
    <property type="match status" value="1"/>
</dbReference>
<evidence type="ECO:0000256" key="7">
    <source>
        <dbReference type="RuleBase" id="RU003331"/>
    </source>
</evidence>
<feature type="binding site" evidence="5">
    <location>
        <position position="92"/>
    </location>
    <ligand>
        <name>AMP</name>
        <dbReference type="ChEBI" id="CHEBI:456215"/>
    </ligand>
</feature>
<dbReference type="CDD" id="cd01428">
    <property type="entry name" value="ADK"/>
    <property type="match status" value="1"/>
</dbReference>
<dbReference type="Proteomes" id="UP001433071">
    <property type="component" value="Unassembled WGS sequence"/>
</dbReference>
<keyword evidence="9" id="KW-1185">Reference proteome</keyword>
<comment type="function">
    <text evidence="5">Catalyzes the reversible transfer of the terminal phosphate group between ATP and AMP. Plays an important role in cellular energy homeostasis and in adenine nucleotide metabolism.</text>
</comment>
<dbReference type="Gene3D" id="3.40.50.300">
    <property type="entry name" value="P-loop containing nucleotide triphosphate hydrolases"/>
    <property type="match status" value="1"/>
</dbReference>
<dbReference type="SUPFAM" id="SSF52540">
    <property type="entry name" value="P-loop containing nucleoside triphosphate hydrolases"/>
    <property type="match status" value="1"/>
</dbReference>
<reference evidence="8 9" key="1">
    <citation type="journal article" date="2024" name="Proc. Natl. Acad. Sci. U.S.A.">
        <title>The evolutionary genomics of adaptation to stress in wild rhizobium bacteria.</title>
        <authorList>
            <person name="Kehlet-Delgado H."/>
            <person name="Montoya A.P."/>
            <person name="Jensen K.T."/>
            <person name="Wendlandt C.E."/>
            <person name="Dexheimer C."/>
            <person name="Roberts M."/>
            <person name="Torres Martinez L."/>
            <person name="Friesen M.L."/>
            <person name="Griffitts J.S."/>
            <person name="Porter S.S."/>
        </authorList>
    </citation>
    <scope>NUCLEOTIDE SEQUENCE [LARGE SCALE GENOMIC DNA]</scope>
    <source>
        <strain evidence="8 9">M0641</strain>
    </source>
</reference>
<evidence type="ECO:0000313" key="8">
    <source>
        <dbReference type="EMBL" id="MER9405542.1"/>
    </source>
</evidence>
<dbReference type="InterPro" id="IPR006259">
    <property type="entry name" value="Adenyl_kin_sub"/>
</dbReference>
<evidence type="ECO:0000256" key="2">
    <source>
        <dbReference type="ARBA" id="ARBA00022727"/>
    </source>
</evidence>
<feature type="binding site" evidence="5">
    <location>
        <position position="139"/>
    </location>
    <ligand>
        <name>AMP</name>
        <dbReference type="ChEBI" id="CHEBI:456215"/>
    </ligand>
</feature>
<evidence type="ECO:0000256" key="5">
    <source>
        <dbReference type="HAMAP-Rule" id="MF_00235"/>
    </source>
</evidence>
<feature type="binding site" evidence="5">
    <location>
        <position position="150"/>
    </location>
    <ligand>
        <name>AMP</name>
        <dbReference type="ChEBI" id="CHEBI:456215"/>
    </ligand>
</feature>
<keyword evidence="5 7" id="KW-0067">ATP-binding</keyword>
<feature type="binding site" evidence="5">
    <location>
        <begin position="57"/>
        <end position="59"/>
    </location>
    <ligand>
        <name>AMP</name>
        <dbReference type="ChEBI" id="CHEBI:456215"/>
    </ligand>
</feature>
<dbReference type="InterPro" id="IPR000850">
    <property type="entry name" value="Adenylat/UMP-CMP_kin"/>
</dbReference>
<feature type="binding site" evidence="5">
    <location>
        <begin position="85"/>
        <end position="88"/>
    </location>
    <ligand>
        <name>AMP</name>
        <dbReference type="ChEBI" id="CHEBI:456215"/>
    </ligand>
</feature>
<dbReference type="NCBIfam" id="TIGR01351">
    <property type="entry name" value="adk"/>
    <property type="match status" value="1"/>
</dbReference>
<feature type="binding site" evidence="5">
    <location>
        <position position="31"/>
    </location>
    <ligand>
        <name>AMP</name>
        <dbReference type="ChEBI" id="CHEBI:456215"/>
    </ligand>
</feature>
<feature type="binding site" evidence="5">
    <location>
        <position position="178"/>
    </location>
    <ligand>
        <name>ATP</name>
        <dbReference type="ChEBI" id="CHEBI:30616"/>
    </ligand>
</feature>
<protein>
    <recommendedName>
        <fullName evidence="5 7">Adenylate kinase</fullName>
        <shortName evidence="5">AK</shortName>
        <ecNumber evidence="5 7">2.7.4.3</ecNumber>
    </recommendedName>
    <alternativeName>
        <fullName evidence="5">ATP-AMP transphosphorylase</fullName>
    </alternativeName>
    <alternativeName>
        <fullName evidence="5">ATP:AMP phosphotransferase</fullName>
    </alternativeName>
    <alternativeName>
        <fullName evidence="5">Adenylate monophosphate kinase</fullName>
    </alternativeName>
</protein>
<dbReference type="PRINTS" id="PR00094">
    <property type="entry name" value="ADENYLTKNASE"/>
</dbReference>
<feature type="binding site" evidence="5">
    <location>
        <begin position="10"/>
        <end position="15"/>
    </location>
    <ligand>
        <name>ATP</name>
        <dbReference type="ChEBI" id="CHEBI:30616"/>
    </ligand>
</feature>
<comment type="pathway">
    <text evidence="5">Purine metabolism; AMP biosynthesis via salvage pathway; AMP from ADP: step 1/1.</text>
</comment>
<keyword evidence="3 5" id="KW-0547">Nucleotide-binding</keyword>
<name>A0ABV1Z0N5_9HYPH</name>
<dbReference type="NCBIfam" id="NF011104">
    <property type="entry name" value="PRK14531.1"/>
    <property type="match status" value="1"/>
</dbReference>
<evidence type="ECO:0000256" key="1">
    <source>
        <dbReference type="ARBA" id="ARBA00022679"/>
    </source>
</evidence>
<sequence>MRLILLGPPGAGKGTQAQRLVEKYGIPQLSTGDMLRAAVQAGTEVGKRAKAVMDAGELVSDAIVNAIVAERIDQPDCANGFILDGYPRTLVQADAVESMLAERGIRLDAVIEFVVDDKALVGRIVKRAEDAKAAGQPVRKDDNPVVFEERLREYYKKTAPLIGYYYAKRTLKSVDGMAGIDTVTGEIEALLAAVTRETVTAK</sequence>
<gene>
    <name evidence="5" type="primary">adk</name>
    <name evidence="8" type="ORF">NKI36_16025</name>
</gene>
<keyword evidence="1 5" id="KW-0808">Transferase</keyword>
<evidence type="ECO:0000256" key="3">
    <source>
        <dbReference type="ARBA" id="ARBA00022741"/>
    </source>
</evidence>
<evidence type="ECO:0000256" key="4">
    <source>
        <dbReference type="ARBA" id="ARBA00022777"/>
    </source>
</evidence>
<comment type="subunit">
    <text evidence="5 7">Monomer.</text>
</comment>
<keyword evidence="5" id="KW-0963">Cytoplasm</keyword>
<evidence type="ECO:0000256" key="6">
    <source>
        <dbReference type="RuleBase" id="RU003330"/>
    </source>
</evidence>
<feature type="binding site" evidence="5">
    <location>
        <position position="127"/>
    </location>
    <ligand>
        <name>ATP</name>
        <dbReference type="ChEBI" id="CHEBI:30616"/>
    </ligand>
</feature>
<dbReference type="NCBIfam" id="NF011100">
    <property type="entry name" value="PRK14527.1"/>
    <property type="match status" value="1"/>
</dbReference>
<dbReference type="InterPro" id="IPR033690">
    <property type="entry name" value="Adenylat_kinase_CS"/>
</dbReference>
<dbReference type="HAMAP" id="MF_00235">
    <property type="entry name" value="Adenylate_kinase_Adk"/>
    <property type="match status" value="1"/>
</dbReference>
<organism evidence="8 9">
    <name type="scientific">Mesorhizobium caraganae</name>
    <dbReference type="NCBI Taxonomy" id="483206"/>
    <lineage>
        <taxon>Bacteria</taxon>
        <taxon>Pseudomonadati</taxon>
        <taxon>Pseudomonadota</taxon>
        <taxon>Alphaproteobacteria</taxon>
        <taxon>Hyphomicrobiales</taxon>
        <taxon>Phyllobacteriaceae</taxon>
        <taxon>Mesorhizobium</taxon>
    </lineage>
</organism>